<organism evidence="6 7">
    <name type="scientific">Enterococcus lemanii</name>
    <dbReference type="NCBI Taxonomy" id="1159752"/>
    <lineage>
        <taxon>Bacteria</taxon>
        <taxon>Bacillati</taxon>
        <taxon>Bacillota</taxon>
        <taxon>Bacilli</taxon>
        <taxon>Lactobacillales</taxon>
        <taxon>Enterococcaceae</taxon>
        <taxon>Enterococcus</taxon>
    </lineage>
</organism>
<dbReference type="PANTHER" id="PTHR43585:SF2">
    <property type="entry name" value="ATP-GRASP ENZYME FSQD"/>
    <property type="match status" value="1"/>
</dbReference>
<name>A0ABV9MR84_9ENTE</name>
<sequence>MTNQKNFILISPHFPDNFAPFAQRLKEQGFRTLGIADAPYEQLSQSLKENLVEYYRVDQMEDYQQVYRAVAYFAYKYGKIDRIESHNEHWLSLDARLRTDFNIPGYQIEDLPKIQTKSGMKEIFRSLGLTVAKGRVFTDQADALALAKELNYPVIIKPNRGVGASDTYKIHSEEELKTFFTYYQPDVTYIMEEFILGDIVTFDGIADQDGKVVFYSTLNYSEAVLDTLEKNDDMFYYIPREIPEDIYQMGMNIVKAFEVKERFFHLEFFRTKKEGRLIPLEVNMRPPGGLTIDMFNYANDIDVFQEYANVVAHNQFLADVTRPYHCAYVSRKYGQHRYQYTNAELKEKIGMGLISIQTIPGIFAQIMGDEGYLIRTPSKTQLFEFIQLIHQRA</sequence>
<keyword evidence="2 4" id="KW-0547">Nucleotide-binding</keyword>
<evidence type="ECO:0000256" key="4">
    <source>
        <dbReference type="PROSITE-ProRule" id="PRU00409"/>
    </source>
</evidence>
<keyword evidence="1" id="KW-0436">Ligase</keyword>
<evidence type="ECO:0000313" key="6">
    <source>
        <dbReference type="EMBL" id="MFC4718492.1"/>
    </source>
</evidence>
<protein>
    <submittedName>
        <fullName evidence="6">Acetyl-CoA carboxylase biotin carboxylase subunit family protein</fullName>
    </submittedName>
</protein>
<evidence type="ECO:0000313" key="7">
    <source>
        <dbReference type="Proteomes" id="UP001595969"/>
    </source>
</evidence>
<evidence type="ECO:0000256" key="1">
    <source>
        <dbReference type="ARBA" id="ARBA00022598"/>
    </source>
</evidence>
<dbReference type="PROSITE" id="PS50975">
    <property type="entry name" value="ATP_GRASP"/>
    <property type="match status" value="1"/>
</dbReference>
<keyword evidence="3 4" id="KW-0067">ATP-binding</keyword>
<comment type="caution">
    <text evidence="6">The sequence shown here is derived from an EMBL/GenBank/DDBJ whole genome shotgun (WGS) entry which is preliminary data.</text>
</comment>
<dbReference type="RefSeq" id="WP_204654041.1">
    <property type="nucleotide sequence ID" value="NZ_JAFBFD010000018.1"/>
</dbReference>
<dbReference type="InterPro" id="IPR013815">
    <property type="entry name" value="ATP_grasp_subdomain_1"/>
</dbReference>
<evidence type="ECO:0000256" key="2">
    <source>
        <dbReference type="ARBA" id="ARBA00022741"/>
    </source>
</evidence>
<evidence type="ECO:0000259" key="5">
    <source>
        <dbReference type="PROSITE" id="PS50975"/>
    </source>
</evidence>
<dbReference type="Gene3D" id="3.40.50.20">
    <property type="match status" value="1"/>
</dbReference>
<dbReference type="Gene3D" id="3.30.470.20">
    <property type="entry name" value="ATP-grasp fold, B domain"/>
    <property type="match status" value="1"/>
</dbReference>
<feature type="domain" description="ATP-grasp" evidence="5">
    <location>
        <begin position="121"/>
        <end position="312"/>
    </location>
</feature>
<dbReference type="SUPFAM" id="SSF56059">
    <property type="entry name" value="Glutathione synthetase ATP-binding domain-like"/>
    <property type="match status" value="1"/>
</dbReference>
<keyword evidence="7" id="KW-1185">Reference proteome</keyword>
<dbReference type="InterPro" id="IPR011761">
    <property type="entry name" value="ATP-grasp"/>
</dbReference>
<reference evidence="7" key="1">
    <citation type="journal article" date="2019" name="Int. J. Syst. Evol. Microbiol.">
        <title>The Global Catalogue of Microorganisms (GCM) 10K type strain sequencing project: providing services to taxonomists for standard genome sequencing and annotation.</title>
        <authorList>
            <consortium name="The Broad Institute Genomics Platform"/>
            <consortium name="The Broad Institute Genome Sequencing Center for Infectious Disease"/>
            <person name="Wu L."/>
            <person name="Ma J."/>
        </authorList>
    </citation>
    <scope>NUCLEOTIDE SEQUENCE [LARGE SCALE GENOMIC DNA]</scope>
    <source>
        <strain evidence="7">CGMCC 1.19032</strain>
    </source>
</reference>
<evidence type="ECO:0000256" key="3">
    <source>
        <dbReference type="ARBA" id="ARBA00022840"/>
    </source>
</evidence>
<dbReference type="EMBL" id="JBHSGS010000010">
    <property type="protein sequence ID" value="MFC4718492.1"/>
    <property type="molecule type" value="Genomic_DNA"/>
</dbReference>
<dbReference type="Pfam" id="PF13535">
    <property type="entry name" value="ATP-grasp_4"/>
    <property type="match status" value="1"/>
</dbReference>
<dbReference type="Proteomes" id="UP001595969">
    <property type="component" value="Unassembled WGS sequence"/>
</dbReference>
<dbReference type="InterPro" id="IPR052032">
    <property type="entry name" value="ATP-dep_AA_Ligase"/>
</dbReference>
<gene>
    <name evidence="6" type="ORF">ACFO5I_01855</name>
</gene>
<proteinExistence type="predicted"/>
<dbReference type="Gene3D" id="3.30.1490.20">
    <property type="entry name" value="ATP-grasp fold, A domain"/>
    <property type="match status" value="1"/>
</dbReference>
<dbReference type="PANTHER" id="PTHR43585">
    <property type="entry name" value="FUMIPYRROLE BIOSYNTHESIS PROTEIN C"/>
    <property type="match status" value="1"/>
</dbReference>
<accession>A0ABV9MR84</accession>